<accession>A0A512RDL2</accession>
<reference evidence="1 2" key="1">
    <citation type="submission" date="2019-07" db="EMBL/GenBank/DDBJ databases">
        <title>Whole genome shotgun sequence of Chitinophaga cymbidii NBRC 109752.</title>
        <authorList>
            <person name="Hosoyama A."/>
            <person name="Uohara A."/>
            <person name="Ohji S."/>
            <person name="Ichikawa N."/>
        </authorList>
    </citation>
    <scope>NUCLEOTIDE SEQUENCE [LARGE SCALE GENOMIC DNA]</scope>
    <source>
        <strain evidence="1 2">NBRC 109752</strain>
    </source>
</reference>
<evidence type="ECO:0000313" key="2">
    <source>
        <dbReference type="Proteomes" id="UP000321436"/>
    </source>
</evidence>
<dbReference type="OrthoDB" id="646289at2"/>
<gene>
    <name evidence="1" type="ORF">CCY01nite_00550</name>
</gene>
<dbReference type="Proteomes" id="UP000321436">
    <property type="component" value="Unassembled WGS sequence"/>
</dbReference>
<protein>
    <submittedName>
        <fullName evidence="1">Uncharacterized protein</fullName>
    </submittedName>
</protein>
<dbReference type="EMBL" id="BKAU01000001">
    <property type="protein sequence ID" value="GEP93795.1"/>
    <property type="molecule type" value="Genomic_DNA"/>
</dbReference>
<evidence type="ECO:0000313" key="1">
    <source>
        <dbReference type="EMBL" id="GEP93795.1"/>
    </source>
</evidence>
<keyword evidence="2" id="KW-1185">Reference proteome</keyword>
<organism evidence="1 2">
    <name type="scientific">Chitinophaga cymbidii</name>
    <dbReference type="NCBI Taxonomy" id="1096750"/>
    <lineage>
        <taxon>Bacteria</taxon>
        <taxon>Pseudomonadati</taxon>
        <taxon>Bacteroidota</taxon>
        <taxon>Chitinophagia</taxon>
        <taxon>Chitinophagales</taxon>
        <taxon>Chitinophagaceae</taxon>
        <taxon>Chitinophaga</taxon>
    </lineage>
</organism>
<dbReference type="PROSITE" id="PS51257">
    <property type="entry name" value="PROKAR_LIPOPROTEIN"/>
    <property type="match status" value="1"/>
</dbReference>
<dbReference type="RefSeq" id="WP_146857306.1">
    <property type="nucleotide sequence ID" value="NZ_BKAU01000001.1"/>
</dbReference>
<sequence length="245" mass="27542">MKKILFLCATVAALAACNNENKKKDSAKADAVTPATPAGTFSVTFSERDKDTSTVHFAFTVDSLQYERSYNDVPLMKGLEDTALYRILWDAPNSVWIGFIKANRETRYYHGSQDGRSLKILWVPSPPAKIYEYMEKVMGLGDAIRNQPRVFKYRKNFQSGKIIADFIVEIQPGNSPEEVNVYCEFGGVTRVLNMPVPEGAKPYVQAFADDHCFAGLEIDGELEEYFEIKVVEGRIGARQLKTFAK</sequence>
<proteinExistence type="predicted"/>
<dbReference type="AlphaFoldDB" id="A0A512RDL2"/>
<name>A0A512RDL2_9BACT</name>
<comment type="caution">
    <text evidence="1">The sequence shown here is derived from an EMBL/GenBank/DDBJ whole genome shotgun (WGS) entry which is preliminary data.</text>
</comment>